<name>A0A4Y4C3H7_9CORY</name>
<dbReference type="RefSeq" id="WP_141330032.1">
    <property type="nucleotide sequence ID" value="NZ_BJNT01000013.1"/>
</dbReference>
<accession>A0A4Y4C3H7</accession>
<gene>
    <name evidence="2" type="ORF">CVA01_17060</name>
</gene>
<evidence type="ECO:0000256" key="1">
    <source>
        <dbReference type="SAM" id="MobiDB-lite"/>
    </source>
</evidence>
<reference evidence="2 3" key="1">
    <citation type="submission" date="2019-06" db="EMBL/GenBank/DDBJ databases">
        <title>Whole genome shotgun sequence of Corynebacterium variabile NBRC 15286.</title>
        <authorList>
            <person name="Hosoyama A."/>
            <person name="Uohara A."/>
            <person name="Ohji S."/>
            <person name="Ichikawa N."/>
        </authorList>
    </citation>
    <scope>NUCLEOTIDE SEQUENCE [LARGE SCALE GENOMIC DNA]</scope>
    <source>
        <strain evidence="2 3">NBRC 15286</strain>
    </source>
</reference>
<proteinExistence type="predicted"/>
<organism evidence="2 3">
    <name type="scientific">Corynebacterium variabile</name>
    <dbReference type="NCBI Taxonomy" id="1727"/>
    <lineage>
        <taxon>Bacteria</taxon>
        <taxon>Bacillati</taxon>
        <taxon>Actinomycetota</taxon>
        <taxon>Actinomycetes</taxon>
        <taxon>Mycobacteriales</taxon>
        <taxon>Corynebacteriaceae</taxon>
        <taxon>Corynebacterium</taxon>
    </lineage>
</organism>
<evidence type="ECO:0008006" key="4">
    <source>
        <dbReference type="Google" id="ProtNLM"/>
    </source>
</evidence>
<evidence type="ECO:0000313" key="3">
    <source>
        <dbReference type="Proteomes" id="UP000319986"/>
    </source>
</evidence>
<comment type="caution">
    <text evidence="2">The sequence shown here is derived from an EMBL/GenBank/DDBJ whole genome shotgun (WGS) entry which is preliminary data.</text>
</comment>
<sequence length="333" mass="37193">MAQEPKIGRSQKKKRSRLWTTADLQKSGKHSSQIAAAVAEGKIHRVIPGIYSTEPPTDLLRLRELSRRHHRGVVYTGVTAAHVYGLGGMTWPASGRVDRKGSRDGGELLTLTAERTRRPVVVNDVSVTSPIETAVGLLAVGWDRKKLRTFLTGRYSGAKGNEVLAEDLVALPPRIRKDATDLLDGLVTGTASKLELKAVKYILEGLDGIDVTVKVNEVVAGYRFDIVIEEADLLIEIDSFAFHGPSGRESAERTFELDRWKGNTAVRAGWELLRFTGDTVRWLPEHMVGMVVDTVRYNLRHPRTRRKRTLKEFLFLDGPAQYWHALLKPSSRL</sequence>
<protein>
    <recommendedName>
        <fullName evidence="4">DUF559 domain-containing protein</fullName>
    </recommendedName>
</protein>
<feature type="region of interest" description="Disordered" evidence="1">
    <location>
        <begin position="1"/>
        <end position="26"/>
    </location>
</feature>
<dbReference type="AlphaFoldDB" id="A0A4Y4C3H7"/>
<dbReference type="EMBL" id="BJNT01000013">
    <property type="protein sequence ID" value="GEC86392.1"/>
    <property type="molecule type" value="Genomic_DNA"/>
</dbReference>
<evidence type="ECO:0000313" key="2">
    <source>
        <dbReference type="EMBL" id="GEC86392.1"/>
    </source>
</evidence>
<dbReference type="Proteomes" id="UP000319986">
    <property type="component" value="Unassembled WGS sequence"/>
</dbReference>
<dbReference type="Gene3D" id="3.40.960.10">
    <property type="entry name" value="VSR Endonuclease"/>
    <property type="match status" value="1"/>
</dbReference>
<dbReference type="GeneID" id="82887833"/>